<dbReference type="Pfam" id="PF00285">
    <property type="entry name" value="Citrate_synt"/>
    <property type="match status" value="1"/>
</dbReference>
<dbReference type="Proteomes" id="UP000324767">
    <property type="component" value="Unassembled WGS sequence"/>
</dbReference>
<comment type="similarity">
    <text evidence="1 3">Belongs to the citrate synthase family.</text>
</comment>
<dbReference type="PANTHER" id="PTHR11739">
    <property type="entry name" value="CITRATE SYNTHASE"/>
    <property type="match status" value="1"/>
</dbReference>
<evidence type="ECO:0000256" key="2">
    <source>
        <dbReference type="ARBA" id="ARBA00022679"/>
    </source>
</evidence>
<name>A0A5M8PDJ2_9LECA</name>
<dbReference type="GO" id="GO:0046912">
    <property type="term" value="F:acyltransferase activity, acyl groups converted into alkyl on transfer"/>
    <property type="evidence" value="ECO:0007669"/>
    <property type="project" value="InterPro"/>
</dbReference>
<proteinExistence type="inferred from homology"/>
<dbReference type="Gene3D" id="1.10.230.10">
    <property type="entry name" value="Cytochrome P450-Terp, domain 2"/>
    <property type="match status" value="1"/>
</dbReference>
<dbReference type="GO" id="GO:0006099">
    <property type="term" value="P:tricarboxylic acid cycle"/>
    <property type="evidence" value="ECO:0007669"/>
    <property type="project" value="TreeGrafter"/>
</dbReference>
<comment type="caution">
    <text evidence="4">The sequence shown here is derived from an EMBL/GenBank/DDBJ whole genome shotgun (WGS) entry which is preliminary data.</text>
</comment>
<dbReference type="InterPro" id="IPR002020">
    <property type="entry name" value="Citrate_synthase"/>
</dbReference>
<dbReference type="PRINTS" id="PR00143">
    <property type="entry name" value="CITRTSNTHASE"/>
</dbReference>
<dbReference type="GO" id="GO:0005975">
    <property type="term" value="P:carbohydrate metabolic process"/>
    <property type="evidence" value="ECO:0007669"/>
    <property type="project" value="TreeGrafter"/>
</dbReference>
<dbReference type="GO" id="GO:0005759">
    <property type="term" value="C:mitochondrial matrix"/>
    <property type="evidence" value="ECO:0007669"/>
    <property type="project" value="TreeGrafter"/>
</dbReference>
<dbReference type="PANTHER" id="PTHR11739:SF4">
    <property type="entry name" value="CITRATE SYNTHASE, PEROXISOMAL"/>
    <property type="match status" value="1"/>
</dbReference>
<dbReference type="SUPFAM" id="SSF48256">
    <property type="entry name" value="Citrate synthase"/>
    <property type="match status" value="1"/>
</dbReference>
<evidence type="ECO:0000256" key="3">
    <source>
        <dbReference type="RuleBase" id="RU000441"/>
    </source>
</evidence>
<dbReference type="EMBL" id="VXIT01000021">
    <property type="protein sequence ID" value="KAA6406974.1"/>
    <property type="molecule type" value="Genomic_DNA"/>
</dbReference>
<dbReference type="AlphaFoldDB" id="A0A5M8PDJ2"/>
<dbReference type="OrthoDB" id="435022at2759"/>
<dbReference type="InterPro" id="IPR016142">
    <property type="entry name" value="Citrate_synth-like_lrg_a-sub"/>
</dbReference>
<organism evidence="4 5">
    <name type="scientific">Lasallia pustulata</name>
    <dbReference type="NCBI Taxonomy" id="136370"/>
    <lineage>
        <taxon>Eukaryota</taxon>
        <taxon>Fungi</taxon>
        <taxon>Dikarya</taxon>
        <taxon>Ascomycota</taxon>
        <taxon>Pezizomycotina</taxon>
        <taxon>Lecanoromycetes</taxon>
        <taxon>OSLEUM clade</taxon>
        <taxon>Umbilicariomycetidae</taxon>
        <taxon>Umbilicariales</taxon>
        <taxon>Umbilicariaceae</taxon>
        <taxon>Lasallia</taxon>
    </lineage>
</organism>
<protein>
    <recommendedName>
        <fullName evidence="3">Citrate synthase</fullName>
    </recommendedName>
</protein>
<sequence length="438" mass="48001">MSEGKLTIRDSRTSRDYEIPIHRNVIDAAKFKAIRAPAEGTDLADQVKDGIRLYDPGLRNTATVESKLTFSDSSGMLQPRGIPVEELFHNDYEDVFHLIVWGHLPTPEEKERLRSDFIAALQNVPPSVPNVIQAFPRSTAPMLMIIAGLSAYLGSVPKGIPTTMGGNIYHGNMRLVDKAVIRAASAYAICVALTACHRTNRAFTPADPQGSFLENLLLMMGNVDPRTGKPDPIHVRALHHTWALGFDAGPTNSTFALLLSSSTLTDPISGLIAALSSGYGPLHFGATEVAYKNMRDVGRVENVPAMIERVKRGEAKLFGYGHRTYRTEDPRIKGTKKILQALKAQTPVLDIATEIVRAAGEDEYFVKRGLHANADLYGVFIYIALEYEPEMVPVMMMGMRTSGLMAHWREAMSKPNAILSPTLFYTGPVTGTGPVSKI</sequence>
<keyword evidence="2 3" id="KW-0808">Transferase</keyword>
<accession>A0A5M8PDJ2</accession>
<dbReference type="InterPro" id="IPR036969">
    <property type="entry name" value="Citrate_synthase_sf"/>
</dbReference>
<gene>
    <name evidence="4" type="ORF">FRX48_09272</name>
</gene>
<reference evidence="4 5" key="1">
    <citation type="submission" date="2019-09" db="EMBL/GenBank/DDBJ databases">
        <title>The hologenome of the rock-dwelling lichen Lasallia pustulata.</title>
        <authorList>
            <person name="Greshake Tzovaras B."/>
            <person name="Segers F."/>
            <person name="Bicker A."/>
            <person name="Dal Grande F."/>
            <person name="Otte J."/>
            <person name="Hankeln T."/>
            <person name="Schmitt I."/>
            <person name="Ebersberger I."/>
        </authorList>
    </citation>
    <scope>NUCLEOTIDE SEQUENCE [LARGE SCALE GENOMIC DNA]</scope>
    <source>
        <strain evidence="4">A1-1</strain>
    </source>
</reference>
<evidence type="ECO:0000313" key="5">
    <source>
        <dbReference type="Proteomes" id="UP000324767"/>
    </source>
</evidence>
<dbReference type="Gene3D" id="1.10.580.10">
    <property type="entry name" value="Citrate Synthase, domain 1"/>
    <property type="match status" value="1"/>
</dbReference>
<evidence type="ECO:0000256" key="1">
    <source>
        <dbReference type="ARBA" id="ARBA00010566"/>
    </source>
</evidence>
<dbReference type="InterPro" id="IPR016143">
    <property type="entry name" value="Citrate_synth-like_sm_a-sub"/>
</dbReference>
<evidence type="ECO:0000313" key="4">
    <source>
        <dbReference type="EMBL" id="KAA6406974.1"/>
    </source>
</evidence>